<gene>
    <name evidence="1" type="ORF">Acaty_c0798</name>
</gene>
<dbReference type="HOGENOM" id="CLU_3178936_0_0_6"/>
<proteinExistence type="predicted"/>
<organism evidence="1 2">
    <name type="scientific">Acidithiobacillus caldus (strain ATCC 51756 / DSM 8584 / KU)</name>
    <dbReference type="NCBI Taxonomy" id="637389"/>
    <lineage>
        <taxon>Bacteria</taxon>
        <taxon>Pseudomonadati</taxon>
        <taxon>Pseudomonadota</taxon>
        <taxon>Acidithiobacillia</taxon>
        <taxon>Acidithiobacillales</taxon>
        <taxon>Acidithiobacillaceae</taxon>
        <taxon>Acidithiobacillus</taxon>
    </lineage>
</organism>
<evidence type="ECO:0000313" key="1">
    <source>
        <dbReference type="EMBL" id="AIA54675.1"/>
    </source>
</evidence>
<dbReference type="KEGG" id="acz:Acaty_c0798"/>
<reference evidence="1 2" key="1">
    <citation type="journal article" date="2009" name="J. Bacteriol.">
        <title>Draft genome sequence of the extremely acidophilic bacterium Acidithiobacillus caldus ATCC 51756 reveals metabolic versatility in the genus Acidithiobacillus.</title>
        <authorList>
            <person name="Valdes J."/>
            <person name="Quatrini R."/>
            <person name="Hallberg K."/>
            <person name="Dopson M."/>
            <person name="Valenzuela P.D."/>
            <person name="Holmes D.S."/>
        </authorList>
    </citation>
    <scope>NUCLEOTIDE SEQUENCE [LARGE SCALE GENOMIC DNA]</scope>
    <source>
        <strain evidence="2">ATCC 51756 / DSM 8584 / KU</strain>
    </source>
</reference>
<dbReference type="EMBL" id="CP005986">
    <property type="protein sequence ID" value="AIA54675.1"/>
    <property type="molecule type" value="Genomic_DNA"/>
</dbReference>
<accession>A0A059ZSR2</accession>
<name>A0A059ZSR2_ACICK</name>
<protein>
    <submittedName>
        <fullName evidence="1">Uncharacterized protein</fullName>
    </submittedName>
</protein>
<evidence type="ECO:0000313" key="2">
    <source>
        <dbReference type="Proteomes" id="UP000005522"/>
    </source>
</evidence>
<dbReference type="Proteomes" id="UP000005522">
    <property type="component" value="Chromosome"/>
</dbReference>
<sequence>MGSPFKTFFDGIGTHGYLATDCGPEARQKNSTVLDCSEGSESPQKA</sequence>
<dbReference type="AlphaFoldDB" id="A0A059ZSR2"/>